<dbReference type="KEGG" id="lgi:LOTGIDRAFT_157367"/>
<dbReference type="RefSeq" id="XP_009047367.1">
    <property type="nucleotide sequence ID" value="XM_009049119.1"/>
</dbReference>
<keyword evidence="1" id="KW-0732">Signal</keyword>
<gene>
    <name evidence="2" type="ORF">LOTGIDRAFT_157367</name>
</gene>
<dbReference type="OrthoDB" id="6108620at2759"/>
<reference evidence="2 3" key="1">
    <citation type="journal article" date="2013" name="Nature">
        <title>Insights into bilaterian evolution from three spiralian genomes.</title>
        <authorList>
            <person name="Simakov O."/>
            <person name="Marletaz F."/>
            <person name="Cho S.J."/>
            <person name="Edsinger-Gonzales E."/>
            <person name="Havlak P."/>
            <person name="Hellsten U."/>
            <person name="Kuo D.H."/>
            <person name="Larsson T."/>
            <person name="Lv J."/>
            <person name="Arendt D."/>
            <person name="Savage R."/>
            <person name="Osoegawa K."/>
            <person name="de Jong P."/>
            <person name="Grimwood J."/>
            <person name="Chapman J.A."/>
            <person name="Shapiro H."/>
            <person name="Aerts A."/>
            <person name="Otillar R.P."/>
            <person name="Terry A.Y."/>
            <person name="Boore J.L."/>
            <person name="Grigoriev I.V."/>
            <person name="Lindberg D.R."/>
            <person name="Seaver E.C."/>
            <person name="Weisblat D.A."/>
            <person name="Putnam N.H."/>
            <person name="Rokhsar D.S."/>
        </authorList>
    </citation>
    <scope>NUCLEOTIDE SEQUENCE [LARGE SCALE GENOMIC DNA]</scope>
</reference>
<dbReference type="GeneID" id="20237346"/>
<sequence length="156" mass="17702">MTSLYIVLLFLPLIKICSGDFTKIALKTDQHINANEATRVRFDRKIIDSDHHYHIEDRTIDITKDAQYRIEGHATLSGNGAHQAEVRLVEIKDGGKNVLDVCHTYDEDVSSDRCKLLATTKLKPGEKIYLEVKAARDAIVNNIDTYIFLAGMHKDY</sequence>
<evidence type="ECO:0000256" key="1">
    <source>
        <dbReference type="SAM" id="SignalP"/>
    </source>
</evidence>
<dbReference type="Proteomes" id="UP000030746">
    <property type="component" value="Unassembled WGS sequence"/>
</dbReference>
<evidence type="ECO:0000313" key="3">
    <source>
        <dbReference type="Proteomes" id="UP000030746"/>
    </source>
</evidence>
<dbReference type="AlphaFoldDB" id="V4ADW9"/>
<dbReference type="EMBL" id="KB200329">
    <property type="protein sequence ID" value="ESP02209.1"/>
    <property type="molecule type" value="Genomic_DNA"/>
</dbReference>
<dbReference type="CTD" id="20237346"/>
<name>V4ADW9_LOTGI</name>
<dbReference type="HOGENOM" id="CLU_1706260_0_0_1"/>
<proteinExistence type="predicted"/>
<feature type="signal peptide" evidence="1">
    <location>
        <begin position="1"/>
        <end position="19"/>
    </location>
</feature>
<accession>V4ADW9</accession>
<dbReference type="Gene3D" id="2.60.120.40">
    <property type="match status" value="1"/>
</dbReference>
<evidence type="ECO:0000313" key="2">
    <source>
        <dbReference type="EMBL" id="ESP02209.1"/>
    </source>
</evidence>
<dbReference type="InterPro" id="IPR008983">
    <property type="entry name" value="Tumour_necrosis_fac-like_dom"/>
</dbReference>
<organism evidence="2 3">
    <name type="scientific">Lottia gigantea</name>
    <name type="common">Giant owl limpet</name>
    <dbReference type="NCBI Taxonomy" id="225164"/>
    <lineage>
        <taxon>Eukaryota</taxon>
        <taxon>Metazoa</taxon>
        <taxon>Spiralia</taxon>
        <taxon>Lophotrochozoa</taxon>
        <taxon>Mollusca</taxon>
        <taxon>Gastropoda</taxon>
        <taxon>Patellogastropoda</taxon>
        <taxon>Lottioidea</taxon>
        <taxon>Lottiidae</taxon>
        <taxon>Lottia</taxon>
    </lineage>
</organism>
<dbReference type="SUPFAM" id="SSF49842">
    <property type="entry name" value="TNF-like"/>
    <property type="match status" value="1"/>
</dbReference>
<keyword evidence="3" id="KW-1185">Reference proteome</keyword>
<feature type="chain" id="PRO_5004716570" evidence="1">
    <location>
        <begin position="20"/>
        <end position="156"/>
    </location>
</feature>
<protein>
    <submittedName>
        <fullName evidence="2">Uncharacterized protein</fullName>
    </submittedName>
</protein>